<proteinExistence type="predicted"/>
<dbReference type="EMBL" id="VBRC01000006">
    <property type="protein sequence ID" value="TLK27099.1"/>
    <property type="molecule type" value="Genomic_DNA"/>
</dbReference>
<evidence type="ECO:0000313" key="2">
    <source>
        <dbReference type="EMBL" id="TLK27099.1"/>
    </source>
</evidence>
<dbReference type="RefSeq" id="WP_129118302.1">
    <property type="nucleotide sequence ID" value="NZ_BSUI01000015.1"/>
</dbReference>
<evidence type="ECO:0000313" key="3">
    <source>
        <dbReference type="Proteomes" id="UP000308000"/>
    </source>
</evidence>
<accession>A0AAJ5F4C3</accession>
<dbReference type="AlphaFoldDB" id="A0AAJ5F4C3"/>
<feature type="domain" description="DUF4377" evidence="1">
    <location>
        <begin position="35"/>
        <end position="90"/>
    </location>
</feature>
<dbReference type="Proteomes" id="UP000308000">
    <property type="component" value="Unassembled WGS sequence"/>
</dbReference>
<dbReference type="PROSITE" id="PS51257">
    <property type="entry name" value="PROKAR_LIPOPROTEIN"/>
    <property type="match status" value="1"/>
</dbReference>
<evidence type="ECO:0000259" key="1">
    <source>
        <dbReference type="Pfam" id="PF14302"/>
    </source>
</evidence>
<gene>
    <name evidence="2" type="ORF">FCS05_09415</name>
</gene>
<dbReference type="Pfam" id="PF14302">
    <property type="entry name" value="DUF4377"/>
    <property type="match status" value="1"/>
</dbReference>
<reference evidence="2 3" key="1">
    <citation type="submission" date="2019-04" db="EMBL/GenBank/DDBJ databases">
        <title>Deinococcus metalilatus MA1002 mutant No.5.</title>
        <authorList>
            <person name="Park W."/>
            <person name="Park C."/>
        </authorList>
    </citation>
    <scope>NUCLEOTIDE SEQUENCE [LARGE SCALE GENOMIC DNA]</scope>
    <source>
        <strain evidence="2 3">MA1002-m5</strain>
    </source>
</reference>
<name>A0AAJ5F4C3_9DEIO</name>
<protein>
    <submittedName>
        <fullName evidence="2">DUF4377 domain-containing protein</fullName>
    </submittedName>
</protein>
<comment type="caution">
    <text evidence="2">The sequence shown here is derived from an EMBL/GenBank/DDBJ whole genome shotgun (WGS) entry which is preliminary data.</text>
</comment>
<sequence length="117" mass="13192">MRRLSLLGAFVAGILSGCADLNLIPYPAEDVKYQIAPNRVPCPDRSHDNQPCLLVKRAEEPTWRAMNPYGLKSFTHEAGYRYVLVVRERFAPPNMTYNVIRILEKTPDPTIAIPGQP</sequence>
<dbReference type="InterPro" id="IPR025485">
    <property type="entry name" value="DUF4377"/>
</dbReference>
<organism evidence="2 3">
    <name type="scientific">Deinococcus metallilatus</name>
    <dbReference type="NCBI Taxonomy" id="1211322"/>
    <lineage>
        <taxon>Bacteria</taxon>
        <taxon>Thermotogati</taxon>
        <taxon>Deinococcota</taxon>
        <taxon>Deinococci</taxon>
        <taxon>Deinococcales</taxon>
        <taxon>Deinococcaceae</taxon>
        <taxon>Deinococcus</taxon>
    </lineage>
</organism>